<dbReference type="EMBL" id="JAANHS010000003">
    <property type="protein sequence ID" value="NHB76230.1"/>
    <property type="molecule type" value="Genomic_DNA"/>
</dbReference>
<dbReference type="RefSeq" id="WP_166402270.1">
    <property type="nucleotide sequence ID" value="NZ_JAANHS010000003.1"/>
</dbReference>
<name>A0ABX0G5R8_9RHOB</name>
<feature type="transmembrane region" description="Helical" evidence="1">
    <location>
        <begin position="24"/>
        <end position="42"/>
    </location>
</feature>
<proteinExistence type="predicted"/>
<evidence type="ECO:0000256" key="1">
    <source>
        <dbReference type="SAM" id="Phobius"/>
    </source>
</evidence>
<evidence type="ECO:0000313" key="2">
    <source>
        <dbReference type="EMBL" id="NHB76230.1"/>
    </source>
</evidence>
<comment type="caution">
    <text evidence="2">The sequence shown here is derived from an EMBL/GenBank/DDBJ whole genome shotgun (WGS) entry which is preliminary data.</text>
</comment>
<organism evidence="2 3">
    <name type="scientific">Rhodobacter calidifons</name>
    <dbReference type="NCBI Taxonomy" id="2715277"/>
    <lineage>
        <taxon>Bacteria</taxon>
        <taxon>Pseudomonadati</taxon>
        <taxon>Pseudomonadota</taxon>
        <taxon>Alphaproteobacteria</taxon>
        <taxon>Rhodobacterales</taxon>
        <taxon>Rhodobacter group</taxon>
        <taxon>Rhodobacter</taxon>
    </lineage>
</organism>
<evidence type="ECO:0000313" key="3">
    <source>
        <dbReference type="Proteomes" id="UP001515660"/>
    </source>
</evidence>
<keyword evidence="1" id="KW-0812">Transmembrane</keyword>
<keyword evidence="1" id="KW-0472">Membrane</keyword>
<keyword evidence="3" id="KW-1185">Reference proteome</keyword>
<accession>A0ABX0G5R8</accession>
<dbReference type="Proteomes" id="UP001515660">
    <property type="component" value="Unassembled WGS sequence"/>
</dbReference>
<keyword evidence="1" id="KW-1133">Transmembrane helix</keyword>
<reference evidence="2 3" key="1">
    <citation type="journal article" date="2022" name="Microorganisms">
        <title>Genome Sequence and Characterization of a Xanthorhodopsin-Containing, Aerobic Anoxygenic Phototrophic Rhodobacter Species, Isolated from Mesophilic Conditions at Yellowstone National Park.</title>
        <authorList>
            <person name="Kyndt J.A."/>
            <person name="Robertson S."/>
            <person name="Shoffstall I.B."/>
            <person name="Ramaley R.F."/>
            <person name="Meyer T.E."/>
        </authorList>
    </citation>
    <scope>NUCLEOTIDE SEQUENCE [LARGE SCALE GENOMIC DNA]</scope>
    <source>
        <strain evidence="2 3">M37P</strain>
    </source>
</reference>
<sequence>MIGTDITGWDAVEGAYYAGMGSEALWLALSIALCVAALVLGARHEKAAYRKSG</sequence>
<protein>
    <submittedName>
        <fullName evidence="2">Uncharacterized protein</fullName>
    </submittedName>
</protein>
<gene>
    <name evidence="2" type="ORF">G8O29_05660</name>
</gene>